<evidence type="ECO:0000256" key="3">
    <source>
        <dbReference type="PROSITE-ProRule" id="PRU00221"/>
    </source>
</evidence>
<feature type="region of interest" description="Disordered" evidence="4">
    <location>
        <begin position="482"/>
        <end position="573"/>
    </location>
</feature>
<evidence type="ECO:0000259" key="5">
    <source>
        <dbReference type="PROSITE" id="PS50837"/>
    </source>
</evidence>
<accession>A0AB34FBT2</accession>
<feature type="domain" description="NACHT" evidence="5">
    <location>
        <begin position="897"/>
        <end position="1044"/>
    </location>
</feature>
<feature type="repeat" description="WD" evidence="3">
    <location>
        <begin position="1748"/>
        <end position="1789"/>
    </location>
</feature>
<feature type="repeat" description="WD" evidence="3">
    <location>
        <begin position="1622"/>
        <end position="1654"/>
    </location>
</feature>
<protein>
    <recommendedName>
        <fullName evidence="5">NACHT domain-containing protein</fullName>
    </recommendedName>
</protein>
<dbReference type="SMART" id="SM00564">
    <property type="entry name" value="PQQ"/>
    <property type="match status" value="6"/>
</dbReference>
<feature type="repeat" description="WD" evidence="3">
    <location>
        <begin position="1790"/>
        <end position="1831"/>
    </location>
</feature>
<dbReference type="InterPro" id="IPR001680">
    <property type="entry name" value="WD40_rpt"/>
</dbReference>
<dbReference type="Pfam" id="PF24883">
    <property type="entry name" value="NPHP3_N"/>
    <property type="match status" value="1"/>
</dbReference>
<feature type="compositionally biased region" description="Basic and acidic residues" evidence="4">
    <location>
        <begin position="483"/>
        <end position="501"/>
    </location>
</feature>
<sequence length="2581" mass="287409">MAGYVGAQLSLGMELTNIIPLKEIATSVYNASVALLSVKTFREQGTDITAEEDLAAIFGRGRVDHAMIDTWQKQLLPYLTAKPNISELFTISQQKSRIELHDYPSVVAIRAAAQDASRKYLGSMITLSLLSYFHNMSQLAAMISGCLQTRQASDTGPFNWAEYSSSVKAHIRKNIPGLRHDDAYTTLSSSVLLGAMDFLYIVQSFPKDKKVSVSDFQVLIEWPETETTPHDELLWNYATVNAPCEVRLLERDHSVIVTVAPEQDERDEISAEERYPLRGYGSAYLSVALDNEAVIPCSDPAWLFRNMDFDKLPADMDLLEETRVRDARGEIAAEAEDPSSQIHVLRWNVFGAMQLLYILDNGLRSCIRGNTTIMRLLKKVRKGSADDDLVRRMSKHICHVAKLIITFSQVAGINRYSGIKHTTGEAFHDIGKMQLILRRDEDFLQYQNFELAARDAKTDIYVDPNDLLRDLLVRRHRASKSHMLTEVDHAKESAHRGERHSTSTSGDSEEPCHSANEHLSNDQATPPDRDSSEANQPSASSQVPASPLPVGSRPEVPPQTESEEQQAYATPTSQRVWNSAYDSLKNDGNTATLVESYVRTLNKVLGAGNDADNGVAAGLDDPDTRQHVMKKFVQAGQAKIATSARVTKGVGNVAEFIQKIKPIVDTAIGKLPQAALPWVGILLNPAKATNSNLAGITHVVSRMEWYCALTVHLLEDDSVKIGDETHTAVLRQLEENVLALYKALLLYQMKSVCCYYRNQGYVFLRTLANLDDWDADLKTVNDAEETVRADWDQYYKIRGKNTLCQVLNRAQEMQRFLGDIQQTLQDFVVQQKAIRRDDVEAACQRDLCVVDPQHDMERIQSNKDDLFEDAYRWILQTDEYTAFTNWYAHGHECSQHRLLWVKGPAGTGKTMLMIGIIRELSRQSAALAPALSFFICQGTNTSLNSATAVLRSLIWLLLIQQPNLISHLLPKYEQRGAEFFTDQNAFFALSEAFRNMLQDPHLPPVYLAVDALDECETDMPRLIELISTSLALSDKVKWVVSSRPTVGLKTQNTASSLIELDAQRLEEPVKIYISHKLAKLKTRKGYSDATLAQVSDELHQRAENTFLWVGLVCKRLESEYGWNAVKIIKQMPPGLPKLYEHMMAKLERTMDQQYCKSVLEAVALAYRPLSLPELQILAGLEPEIDPKTVADECGSFLTVKEGTVYLIHQSAKDFLMNDWIKPAGAAERHMNIASRSIDAMSSVLQRNMYGLDSYSKPQEKAPTQPDRLVPIKYSCVFWVDHLLESGEVSDFKTGFANDDVLSFFKEKLLYWLESLSLLGAVPEGLRSIQKLVHMAQELPTNSEFVNFLEDAEKVVRSHRSIIEQAPLQVYGSALVFSPMSSEVRTTQWAQRLSFIAMSADSRHYWDAHQQTLEGHIDPIRAIAFSPDGKTLGSVSHDNTVRLWDPATGAHRQTLEGHSDWVTGIAFSPDGKTLASVSDDDTVRLWDPATGAHQQTFKGHSGSLQAVAFSPDGKTLASASGDGTVRLWDPATRAHKQTLKGHSASVWAVAFSPNGKTLASASLDQTVRLWDPATGAHQQTIEGHSEMIGVVAFSPDGKTLASASDDDTVRLWDLATEALQQTLKGHSASVTAVAFSPDGKTLASASLDDTVRLWDPAVGAHQQTFKGHSSGVAAIAFSPDGKTLVSASDDATVRFWDPAVGAHQQTLESHNNRIWAVVFSPDGKTLASASSDKTVRLWDPATGAHQQMLEGHGDSVTKVVFSPDGKTLASASSDNTARLWDTATGALQQTLKGHSNSVRKVVFSPDGKTLATASYDKTVRLWDPATGALQQTLEGHSDSVRKVVFSPDGKTLATASYEKTVRLWDPATGVIQQTLEGHSDSVRKVVFSPDGKTLATASYDKTVRLWDPATGALQQTLEGHSDSVRKVVFSPDGKTLATASYEKTVRLWDPATGALQQTLEGHSNSIRAVAFSPDARYLATDFGSLQLSSTSAPPDQHRDSHPTVHSFRAKGNGYESGKHEEPDRQIGVKKYSPKILAEQGAVLHIYAVWNWNRSDPRESFDECRKRVLCAGSNVPDIFELKDFWRFYKDQSTGNLGKHASVVSLLARAKQFNAGYKRVTGTGIENETIAEINHWLKRVLPYEEGSGVKNIAKPKYNYKPADLDRNLKALWQCKGVGGARKSALLEPGVKYKDIQLVLRRTPDGDPELFFKVDQRHVKNNPDPENTKFGVTGREHPLLRYNAVFFLLQLAFVDGALDCELFLKIMRGKGDGTIPWHDAWHDVPVCRAVDRQGVLHPTKAMGEGAFMGIFKGLLGSEYSYDSVSMHAIRRELGKQLDERYTETERSQHILHKDNKIFGTSYVAFVSSCDGFAAFMRESPDHSVIDYFQGLGQFWQPNLPTSLPASLERKVLEHPDIGACDRQIQDAIDEEARAKAITARQNTIKRHRRKALKRYRVEAMEAKQHERLLYGVPSDVDDDYGPLDDLLPEKSRLARAMDDTSTLSCDEQLRYMRDALFLLENDWSAEDSYPSVRLQYWEPDADARKHIELCHGWNWTCRGSELGYEDENFYGAYIQGTSRSNNGSC</sequence>
<dbReference type="FunFam" id="2.130.10.10:FF:000228">
    <property type="entry name" value="COMPASS-like H3K4 histone methylase component WDR5A"/>
    <property type="match status" value="1"/>
</dbReference>
<dbReference type="InterPro" id="IPR031359">
    <property type="entry name" value="NACHT_N"/>
</dbReference>
<dbReference type="PANTHER" id="PTHR19848:SF8">
    <property type="entry name" value="F-BOX AND WD REPEAT DOMAIN CONTAINING 7"/>
    <property type="match status" value="1"/>
</dbReference>
<organism evidence="6 7">
    <name type="scientific">Purpureocillium lavendulum</name>
    <dbReference type="NCBI Taxonomy" id="1247861"/>
    <lineage>
        <taxon>Eukaryota</taxon>
        <taxon>Fungi</taxon>
        <taxon>Dikarya</taxon>
        <taxon>Ascomycota</taxon>
        <taxon>Pezizomycotina</taxon>
        <taxon>Sordariomycetes</taxon>
        <taxon>Hypocreomycetidae</taxon>
        <taxon>Hypocreales</taxon>
        <taxon>Ophiocordycipitaceae</taxon>
        <taxon>Purpureocillium</taxon>
    </lineage>
</organism>
<dbReference type="PROSITE" id="PS00678">
    <property type="entry name" value="WD_REPEATS_1"/>
    <property type="match status" value="2"/>
</dbReference>
<dbReference type="InterPro" id="IPR019775">
    <property type="entry name" value="WD40_repeat_CS"/>
</dbReference>
<dbReference type="InterPro" id="IPR021842">
    <property type="entry name" value="DUF3435"/>
</dbReference>
<gene>
    <name evidence="6" type="ORF">O9K51_10779</name>
</gene>
<feature type="repeat" description="WD" evidence="3">
    <location>
        <begin position="1496"/>
        <end position="1537"/>
    </location>
</feature>
<feature type="repeat" description="WD" evidence="3">
    <location>
        <begin position="1874"/>
        <end position="1915"/>
    </location>
</feature>
<dbReference type="PROSITE" id="PS50082">
    <property type="entry name" value="WD_REPEATS_2"/>
    <property type="match status" value="13"/>
</dbReference>
<feature type="repeat" description="WD" evidence="3">
    <location>
        <begin position="1916"/>
        <end position="1957"/>
    </location>
</feature>
<feature type="compositionally biased region" description="Basic and acidic residues" evidence="4">
    <location>
        <begin position="510"/>
        <end position="520"/>
    </location>
</feature>
<dbReference type="Pfam" id="PF11917">
    <property type="entry name" value="DUF3435"/>
    <property type="match status" value="1"/>
</dbReference>
<feature type="repeat" description="WD" evidence="3">
    <location>
        <begin position="1664"/>
        <end position="1696"/>
    </location>
</feature>
<evidence type="ECO:0000313" key="7">
    <source>
        <dbReference type="Proteomes" id="UP001163105"/>
    </source>
</evidence>
<name>A0AB34FBT2_9HYPO</name>
<dbReference type="GO" id="GO:0035097">
    <property type="term" value="C:histone methyltransferase complex"/>
    <property type="evidence" value="ECO:0007669"/>
    <property type="project" value="UniProtKB-ARBA"/>
</dbReference>
<dbReference type="PROSITE" id="PS50294">
    <property type="entry name" value="WD_REPEATS_REGION"/>
    <property type="match status" value="13"/>
</dbReference>
<dbReference type="InterPro" id="IPR056884">
    <property type="entry name" value="NPHP3-like_N"/>
</dbReference>
<dbReference type="Proteomes" id="UP001163105">
    <property type="component" value="Unassembled WGS sequence"/>
</dbReference>
<evidence type="ECO:0000256" key="1">
    <source>
        <dbReference type="ARBA" id="ARBA00022574"/>
    </source>
</evidence>
<dbReference type="SUPFAM" id="SSF52540">
    <property type="entry name" value="P-loop containing nucleoside triphosphate hydrolases"/>
    <property type="match status" value="1"/>
</dbReference>
<dbReference type="InterPro" id="IPR015943">
    <property type="entry name" value="WD40/YVTN_repeat-like_dom_sf"/>
</dbReference>
<feature type="repeat" description="WD" evidence="3">
    <location>
        <begin position="1706"/>
        <end position="1747"/>
    </location>
</feature>
<feature type="repeat" description="WD" evidence="3">
    <location>
        <begin position="1538"/>
        <end position="1579"/>
    </location>
</feature>
<feature type="repeat" description="WD" evidence="3">
    <location>
        <begin position="1412"/>
        <end position="1453"/>
    </location>
</feature>
<dbReference type="PRINTS" id="PR00320">
    <property type="entry name" value="GPROTEINBRPT"/>
</dbReference>
<keyword evidence="1 3" id="KW-0853">WD repeat</keyword>
<feature type="compositionally biased region" description="Low complexity" evidence="4">
    <location>
        <begin position="536"/>
        <end position="550"/>
    </location>
</feature>
<dbReference type="InterPro" id="IPR007111">
    <property type="entry name" value="NACHT_NTPase"/>
</dbReference>
<dbReference type="SMART" id="SM00320">
    <property type="entry name" value="WD40"/>
    <property type="match status" value="14"/>
</dbReference>
<feature type="region of interest" description="Disordered" evidence="4">
    <location>
        <begin position="1987"/>
        <end position="2022"/>
    </location>
</feature>
<evidence type="ECO:0000313" key="6">
    <source>
        <dbReference type="EMBL" id="KAJ6436660.1"/>
    </source>
</evidence>
<feature type="repeat" description="WD" evidence="3">
    <location>
        <begin position="1832"/>
        <end position="1873"/>
    </location>
</feature>
<dbReference type="CDD" id="cd00200">
    <property type="entry name" value="WD40"/>
    <property type="match status" value="2"/>
</dbReference>
<comment type="caution">
    <text evidence="6">The sequence shown here is derived from an EMBL/GenBank/DDBJ whole genome shotgun (WGS) entry which is preliminary data.</text>
</comment>
<dbReference type="PANTHER" id="PTHR19848">
    <property type="entry name" value="WD40 REPEAT PROTEIN"/>
    <property type="match status" value="1"/>
</dbReference>
<dbReference type="Pfam" id="PF00400">
    <property type="entry name" value="WD40"/>
    <property type="match status" value="9"/>
</dbReference>
<feature type="repeat" description="WD" evidence="3">
    <location>
        <begin position="1454"/>
        <end position="1495"/>
    </location>
</feature>
<dbReference type="PROSITE" id="PS50837">
    <property type="entry name" value="NACHT"/>
    <property type="match status" value="1"/>
</dbReference>
<dbReference type="EMBL" id="JAQHRD010000018">
    <property type="protein sequence ID" value="KAJ6436660.1"/>
    <property type="molecule type" value="Genomic_DNA"/>
</dbReference>
<dbReference type="InterPro" id="IPR027417">
    <property type="entry name" value="P-loop_NTPase"/>
</dbReference>
<dbReference type="Pfam" id="PF17100">
    <property type="entry name" value="NACHT_N"/>
    <property type="match status" value="1"/>
</dbReference>
<dbReference type="Gene3D" id="3.40.50.300">
    <property type="entry name" value="P-loop containing nucleotide triphosphate hydrolases"/>
    <property type="match status" value="1"/>
</dbReference>
<dbReference type="Gene3D" id="2.130.10.10">
    <property type="entry name" value="YVTN repeat-like/Quinoprotein amine dehydrogenase"/>
    <property type="match status" value="4"/>
</dbReference>
<keyword evidence="7" id="KW-1185">Reference proteome</keyword>
<dbReference type="SUPFAM" id="SSF50978">
    <property type="entry name" value="WD40 repeat-like"/>
    <property type="match status" value="2"/>
</dbReference>
<reference evidence="6" key="1">
    <citation type="submission" date="2023-01" db="EMBL/GenBank/DDBJ databases">
        <title>The growth and conidiation of Purpureocillium lavendulum are regulated by nitrogen source and histone H3K14 acetylation.</title>
        <authorList>
            <person name="Tang P."/>
            <person name="Han J."/>
            <person name="Zhang C."/>
            <person name="Tang P."/>
            <person name="Qi F."/>
            <person name="Zhang K."/>
            <person name="Liang L."/>
        </authorList>
    </citation>
    <scope>NUCLEOTIDE SEQUENCE</scope>
    <source>
        <strain evidence="6">YMF1.00683</strain>
    </source>
</reference>
<proteinExistence type="predicted"/>
<feature type="repeat" description="WD" evidence="3">
    <location>
        <begin position="1580"/>
        <end position="1621"/>
    </location>
</feature>
<dbReference type="InterPro" id="IPR018391">
    <property type="entry name" value="PQQ_b-propeller_rpt"/>
</dbReference>
<evidence type="ECO:0000256" key="2">
    <source>
        <dbReference type="ARBA" id="ARBA00022737"/>
    </source>
</evidence>
<dbReference type="InterPro" id="IPR036322">
    <property type="entry name" value="WD40_repeat_dom_sf"/>
</dbReference>
<dbReference type="InterPro" id="IPR020472">
    <property type="entry name" value="WD40_PAC1"/>
</dbReference>
<dbReference type="Pfam" id="PF25173">
    <property type="entry name" value="Beta-prop_WDR3_1st"/>
    <property type="match status" value="1"/>
</dbReference>
<keyword evidence="2" id="KW-0677">Repeat</keyword>
<evidence type="ECO:0000256" key="4">
    <source>
        <dbReference type="SAM" id="MobiDB-lite"/>
    </source>
</evidence>